<dbReference type="EMBL" id="JAIWYP010000010">
    <property type="protein sequence ID" value="KAH3752515.1"/>
    <property type="molecule type" value="Genomic_DNA"/>
</dbReference>
<dbReference type="EMBL" id="JAIWYP010000004">
    <property type="protein sequence ID" value="KAH3830430.1"/>
    <property type="molecule type" value="Genomic_DNA"/>
</dbReference>
<reference evidence="3" key="1">
    <citation type="journal article" date="2019" name="bioRxiv">
        <title>The Genome of the Zebra Mussel, Dreissena polymorpha: A Resource for Invasive Species Research.</title>
        <authorList>
            <person name="McCartney M.A."/>
            <person name="Auch B."/>
            <person name="Kono T."/>
            <person name="Mallez S."/>
            <person name="Zhang Y."/>
            <person name="Obille A."/>
            <person name="Becker A."/>
            <person name="Abrahante J.E."/>
            <person name="Garbe J."/>
            <person name="Badalamenti J.P."/>
            <person name="Herman A."/>
            <person name="Mangelson H."/>
            <person name="Liachko I."/>
            <person name="Sullivan S."/>
            <person name="Sone E.D."/>
            <person name="Koren S."/>
            <person name="Silverstein K.A.T."/>
            <person name="Beckman K.B."/>
            <person name="Gohl D.M."/>
        </authorList>
    </citation>
    <scope>NUCLEOTIDE SEQUENCE</scope>
    <source>
        <strain evidence="3">Duluth1</strain>
        <tissue evidence="3">Whole animal</tissue>
    </source>
</reference>
<organism evidence="3 4">
    <name type="scientific">Dreissena polymorpha</name>
    <name type="common">Zebra mussel</name>
    <name type="synonym">Mytilus polymorpha</name>
    <dbReference type="NCBI Taxonomy" id="45954"/>
    <lineage>
        <taxon>Eukaryota</taxon>
        <taxon>Metazoa</taxon>
        <taxon>Spiralia</taxon>
        <taxon>Lophotrochozoa</taxon>
        <taxon>Mollusca</taxon>
        <taxon>Bivalvia</taxon>
        <taxon>Autobranchia</taxon>
        <taxon>Heteroconchia</taxon>
        <taxon>Euheterodonta</taxon>
        <taxon>Imparidentia</taxon>
        <taxon>Neoheterodontei</taxon>
        <taxon>Myida</taxon>
        <taxon>Dreissenoidea</taxon>
        <taxon>Dreissenidae</taxon>
        <taxon>Dreissena</taxon>
    </lineage>
</organism>
<dbReference type="Proteomes" id="UP000828390">
    <property type="component" value="Unassembled WGS sequence"/>
</dbReference>
<reference evidence="3" key="2">
    <citation type="submission" date="2020-11" db="EMBL/GenBank/DDBJ databases">
        <authorList>
            <person name="McCartney M.A."/>
            <person name="Auch B."/>
            <person name="Kono T."/>
            <person name="Mallez S."/>
            <person name="Becker A."/>
            <person name="Gohl D.M."/>
            <person name="Silverstein K.A.T."/>
            <person name="Koren S."/>
            <person name="Bechman K.B."/>
            <person name="Herman A."/>
            <person name="Abrahante J.E."/>
            <person name="Garbe J."/>
        </authorList>
    </citation>
    <scope>NUCLEOTIDE SEQUENCE</scope>
    <source>
        <strain evidence="3">Duluth1</strain>
        <tissue evidence="3">Whole animal</tissue>
    </source>
</reference>
<name>A0A9D4HA69_DREPO</name>
<dbReference type="AlphaFoldDB" id="A0A9D4HA69"/>
<comment type="caution">
    <text evidence="3">The sequence shown here is derived from an EMBL/GenBank/DDBJ whole genome shotgun (WGS) entry which is preliminary data.</text>
</comment>
<accession>A0A9D4HA69</accession>
<proteinExistence type="predicted"/>
<evidence type="ECO:0000256" key="1">
    <source>
        <dbReference type="SAM" id="MobiDB-lite"/>
    </source>
</evidence>
<evidence type="ECO:0000313" key="3">
    <source>
        <dbReference type="EMBL" id="KAH3830430.1"/>
    </source>
</evidence>
<gene>
    <name evidence="3" type="ORF">DPMN_103674</name>
    <name evidence="2" type="ORF">DPMN_187136</name>
</gene>
<keyword evidence="4" id="KW-1185">Reference proteome</keyword>
<sequence>MDNKATFPWKVTTSTSACTGDSAKDENKKATSSSTKGKVIASSSKKDGSPKPSSEIAGSPKPRMKLTLI</sequence>
<evidence type="ECO:0000313" key="4">
    <source>
        <dbReference type="Proteomes" id="UP000828390"/>
    </source>
</evidence>
<feature type="region of interest" description="Disordered" evidence="1">
    <location>
        <begin position="14"/>
        <end position="69"/>
    </location>
</feature>
<evidence type="ECO:0000313" key="2">
    <source>
        <dbReference type="EMBL" id="KAH3752515.1"/>
    </source>
</evidence>
<protein>
    <submittedName>
        <fullName evidence="3">Uncharacterized protein</fullName>
    </submittedName>
</protein>